<dbReference type="GeneID" id="20814970"/>
<name>W4FYG4_APHAT</name>
<evidence type="ECO:0000313" key="1">
    <source>
        <dbReference type="EMBL" id="ETV71834.1"/>
    </source>
</evidence>
<dbReference type="RefSeq" id="XP_009838684.1">
    <property type="nucleotide sequence ID" value="XM_009840382.1"/>
</dbReference>
<organism evidence="1">
    <name type="scientific">Aphanomyces astaci</name>
    <name type="common">Crayfish plague agent</name>
    <dbReference type="NCBI Taxonomy" id="112090"/>
    <lineage>
        <taxon>Eukaryota</taxon>
        <taxon>Sar</taxon>
        <taxon>Stramenopiles</taxon>
        <taxon>Oomycota</taxon>
        <taxon>Saprolegniomycetes</taxon>
        <taxon>Saprolegniales</taxon>
        <taxon>Verrucalvaceae</taxon>
        <taxon>Aphanomyces</taxon>
    </lineage>
</organism>
<dbReference type="EMBL" id="KI913157">
    <property type="protein sequence ID" value="ETV71838.1"/>
    <property type="molecule type" value="Genomic_DNA"/>
</dbReference>
<sequence>MAQVVRERVRGVRGQPFERKASHLSLPLAESNIAKMRHEFERVQCVFLVCRSHQLLHSRLGGAAKHAKVQVHAGTGGRGVGDSTIGRCCHLLYSDLLGSLGKGHGQGVELKTEEVVLQQTSTDGGSE</sequence>
<dbReference type="RefSeq" id="XP_009838688.1">
    <property type="nucleotide sequence ID" value="XM_009840386.1"/>
</dbReference>
<dbReference type="RefSeq" id="XP_009838686.1">
    <property type="nucleotide sequence ID" value="XM_009840384.1"/>
</dbReference>
<accession>W4FYG4</accession>
<dbReference type="RefSeq" id="XP_009838687.1">
    <property type="nucleotide sequence ID" value="XM_009840385.1"/>
</dbReference>
<gene>
    <name evidence="1" type="ORF">H257_12974</name>
</gene>
<dbReference type="RefSeq" id="XP_009838685.1">
    <property type="nucleotide sequence ID" value="XM_009840383.1"/>
</dbReference>
<dbReference type="EMBL" id="KI913157">
    <property type="protein sequence ID" value="ETV71834.1"/>
    <property type="molecule type" value="Genomic_DNA"/>
</dbReference>
<dbReference type="VEuPathDB" id="FungiDB:H257_12974"/>
<dbReference type="EMBL" id="KI913157">
    <property type="protein sequence ID" value="ETV71837.1"/>
    <property type="molecule type" value="Genomic_DNA"/>
</dbReference>
<dbReference type="EMBL" id="KI913157">
    <property type="protein sequence ID" value="ETV71839.1"/>
    <property type="molecule type" value="Genomic_DNA"/>
</dbReference>
<dbReference type="RefSeq" id="XP_009838683.1">
    <property type="nucleotide sequence ID" value="XM_009840381.1"/>
</dbReference>
<dbReference type="EMBL" id="KI913157">
    <property type="protein sequence ID" value="ETV71836.1"/>
    <property type="molecule type" value="Genomic_DNA"/>
</dbReference>
<dbReference type="EMBL" id="KI913157">
    <property type="protein sequence ID" value="ETV71835.1"/>
    <property type="molecule type" value="Genomic_DNA"/>
</dbReference>
<proteinExistence type="predicted"/>
<dbReference type="AlphaFoldDB" id="W4FYG4"/>
<reference evidence="1" key="1">
    <citation type="submission" date="2013-12" db="EMBL/GenBank/DDBJ databases">
        <title>The Genome Sequence of Aphanomyces astaci APO3.</title>
        <authorList>
            <consortium name="The Broad Institute Genomics Platform"/>
            <person name="Russ C."/>
            <person name="Tyler B."/>
            <person name="van West P."/>
            <person name="Dieguez-Uribeondo J."/>
            <person name="Young S.K."/>
            <person name="Zeng Q."/>
            <person name="Gargeya S."/>
            <person name="Fitzgerald M."/>
            <person name="Abouelleil A."/>
            <person name="Alvarado L."/>
            <person name="Chapman S.B."/>
            <person name="Gainer-Dewar J."/>
            <person name="Goldberg J."/>
            <person name="Griggs A."/>
            <person name="Gujja S."/>
            <person name="Hansen M."/>
            <person name="Howarth C."/>
            <person name="Imamovic A."/>
            <person name="Ireland A."/>
            <person name="Larimer J."/>
            <person name="McCowan C."/>
            <person name="Murphy C."/>
            <person name="Pearson M."/>
            <person name="Poon T.W."/>
            <person name="Priest M."/>
            <person name="Roberts A."/>
            <person name="Saif S."/>
            <person name="Shea T."/>
            <person name="Sykes S."/>
            <person name="Wortman J."/>
            <person name="Nusbaum C."/>
            <person name="Birren B."/>
        </authorList>
    </citation>
    <scope>NUCLEOTIDE SEQUENCE [LARGE SCALE GENOMIC DNA]</scope>
    <source>
        <strain evidence="1">APO3</strain>
    </source>
</reference>
<protein>
    <submittedName>
        <fullName evidence="1">Uncharacterized protein</fullName>
    </submittedName>
</protein>